<dbReference type="PATRIC" id="fig|54915.3.peg.6538"/>
<sequence>MLSYDKQIILEELRDFPDQVQPRDQNEKILENIREERRKMLSQQRQRKYLVWVANGFVTCALLFVFIWMKPIVFPTETTGSTSTVDQTYSTAAQKAIEAVGITKKFNFEETEQDADTFIVRTKDREAIVTFLANTKDVRTVSVILAGDELPEMYQAYANTARAAFQDAKQEVRIEQAHLFQDLEGTTLSFYSDVSKPNNNQYVSVDLKTNKVTAFSIDHQPADVDQKVVSLAQKSLMRLANNKPISFTEARKSTDKKEEVWTLSNTKDKYSVKVGAITGKIYYTRYVSEYKIKSIDEAISVTKPLIQDMFGLDISGYTAYGGRNWGGYVLKQQGKPEISVNIESLDIGNISILTVKW</sequence>
<dbReference type="Proteomes" id="UP000319578">
    <property type="component" value="Unassembled WGS sequence"/>
</dbReference>
<evidence type="ECO:0000313" key="4">
    <source>
        <dbReference type="Proteomes" id="UP000036834"/>
    </source>
</evidence>
<dbReference type="Proteomes" id="UP000036834">
    <property type="component" value="Unassembled WGS sequence"/>
</dbReference>
<reference evidence="2 5" key="3">
    <citation type="submission" date="2019-06" db="EMBL/GenBank/DDBJ databases">
        <title>Whole genome shotgun sequence of Brevibacillus reuszeri NBRC 15719.</title>
        <authorList>
            <person name="Hosoyama A."/>
            <person name="Uohara A."/>
            <person name="Ohji S."/>
            <person name="Ichikawa N."/>
        </authorList>
    </citation>
    <scope>NUCLEOTIDE SEQUENCE [LARGE SCALE GENOMIC DNA]</scope>
    <source>
        <strain evidence="2 5">NBRC 15719</strain>
    </source>
</reference>
<accession>A0A0K9YXR1</accession>
<reference evidence="3" key="2">
    <citation type="submission" date="2015-07" db="EMBL/GenBank/DDBJ databases">
        <title>MeaNS - Measles Nucleotide Surveillance Program.</title>
        <authorList>
            <person name="Tran T."/>
            <person name="Druce J."/>
        </authorList>
    </citation>
    <scope>NUCLEOTIDE SEQUENCE</scope>
    <source>
        <strain evidence="3">DSM 9887</strain>
    </source>
</reference>
<keyword evidence="1" id="KW-0472">Membrane</keyword>
<protein>
    <submittedName>
        <fullName evidence="3">Uncharacterized protein</fullName>
    </submittedName>
</protein>
<comment type="caution">
    <text evidence="3">The sequence shown here is derived from an EMBL/GenBank/DDBJ whole genome shotgun (WGS) entry which is preliminary data.</text>
</comment>
<reference evidence="4" key="1">
    <citation type="submission" date="2015-07" db="EMBL/GenBank/DDBJ databases">
        <title>Genome sequencing project for genomic taxonomy and phylogenomics of Bacillus-like bacteria.</title>
        <authorList>
            <person name="Liu B."/>
            <person name="Wang J."/>
            <person name="Zhu Y."/>
            <person name="Liu G."/>
            <person name="Chen Q."/>
            <person name="Chen Z."/>
            <person name="Lan J."/>
            <person name="Che J."/>
            <person name="Ge C."/>
            <person name="Shi H."/>
            <person name="Pan Z."/>
            <person name="Liu X."/>
        </authorList>
    </citation>
    <scope>NUCLEOTIDE SEQUENCE [LARGE SCALE GENOMIC DNA]</scope>
    <source>
        <strain evidence="4">DSM 9887</strain>
    </source>
</reference>
<gene>
    <name evidence="3" type="ORF">ADS79_05630</name>
    <name evidence="2" type="ORF">BRE01_34660</name>
</gene>
<organism evidence="3 4">
    <name type="scientific">Brevibacillus reuszeri</name>
    <dbReference type="NCBI Taxonomy" id="54915"/>
    <lineage>
        <taxon>Bacteria</taxon>
        <taxon>Bacillati</taxon>
        <taxon>Bacillota</taxon>
        <taxon>Bacilli</taxon>
        <taxon>Bacillales</taxon>
        <taxon>Paenibacillaceae</taxon>
        <taxon>Brevibacillus</taxon>
    </lineage>
</organism>
<dbReference type="EMBL" id="LGIQ01000005">
    <property type="protein sequence ID" value="KNB73432.1"/>
    <property type="molecule type" value="Genomic_DNA"/>
</dbReference>
<feature type="transmembrane region" description="Helical" evidence="1">
    <location>
        <begin position="49"/>
        <end position="69"/>
    </location>
</feature>
<evidence type="ECO:0000313" key="3">
    <source>
        <dbReference type="EMBL" id="KNB73432.1"/>
    </source>
</evidence>
<dbReference type="AlphaFoldDB" id="A0A0K9YXR1"/>
<evidence type="ECO:0000313" key="2">
    <source>
        <dbReference type="EMBL" id="GED69764.1"/>
    </source>
</evidence>
<dbReference type="RefSeq" id="WP_049737433.1">
    <property type="nucleotide sequence ID" value="NZ_BJON01000013.1"/>
</dbReference>
<dbReference type="STRING" id="54915.ADS79_05630"/>
<evidence type="ECO:0000313" key="5">
    <source>
        <dbReference type="Proteomes" id="UP000319578"/>
    </source>
</evidence>
<keyword evidence="5" id="KW-1185">Reference proteome</keyword>
<keyword evidence="1" id="KW-0812">Transmembrane</keyword>
<proteinExistence type="predicted"/>
<evidence type="ECO:0000256" key="1">
    <source>
        <dbReference type="SAM" id="Phobius"/>
    </source>
</evidence>
<dbReference type="EMBL" id="BJON01000013">
    <property type="protein sequence ID" value="GED69764.1"/>
    <property type="molecule type" value="Genomic_DNA"/>
</dbReference>
<keyword evidence="1" id="KW-1133">Transmembrane helix</keyword>
<name>A0A0K9YXR1_9BACL</name>